<dbReference type="Proteomes" id="UP000003789">
    <property type="component" value="Unassembled WGS sequence"/>
</dbReference>
<accession>Q1Z737</accession>
<dbReference type="EMBL" id="AAPH01000005">
    <property type="protein sequence ID" value="EAS44266.1"/>
    <property type="molecule type" value="Genomic_DNA"/>
</dbReference>
<reference evidence="1 2" key="1">
    <citation type="submission" date="2006-03" db="EMBL/GenBank/DDBJ databases">
        <authorList>
            <person name="Bartlett D.H."/>
            <person name="Valle G."/>
            <person name="Lauro F.M."/>
            <person name="Vezzi A."/>
            <person name="Simonato F."/>
            <person name="Eloe E."/>
            <person name="Vitulo N."/>
            <person name="Stratton T.K."/>
            <person name="D'angelo M."/>
            <person name="Ferriera S."/>
            <person name="Johnson J."/>
            <person name="Kravitz S."/>
            <person name="Beeson K."/>
            <person name="Sutton G."/>
            <person name="Rogers Y."/>
            <person name="Friedman R."/>
            <person name="Frazier M."/>
            <person name="Venter J.C."/>
        </authorList>
    </citation>
    <scope>NUCLEOTIDE SEQUENCE [LARGE SCALE GENOMIC DNA]</scope>
    <source>
        <strain evidence="1 2">3TCK</strain>
    </source>
</reference>
<protein>
    <submittedName>
        <fullName evidence="1">Uncharacterized protein</fullName>
    </submittedName>
</protein>
<name>Q1Z737_9GAMM</name>
<proteinExistence type="predicted"/>
<sequence length="53" mass="6361">MLFLLTDNLLFSKFFSLVPTYFAFFLKANDPQWQHSVTPSFFDIYFKKSSRTK</sequence>
<evidence type="ECO:0000313" key="1">
    <source>
        <dbReference type="EMBL" id="EAS44266.1"/>
    </source>
</evidence>
<dbReference type="HOGENOM" id="CLU_3064590_0_0_6"/>
<gene>
    <name evidence="1" type="ORF">P3TCK_06022</name>
</gene>
<comment type="caution">
    <text evidence="1">The sequence shown here is derived from an EMBL/GenBank/DDBJ whole genome shotgun (WGS) entry which is preliminary data.</text>
</comment>
<dbReference type="AlphaFoldDB" id="Q1Z737"/>
<organism evidence="1 2">
    <name type="scientific">Photobacterium profundum 3TCK</name>
    <dbReference type="NCBI Taxonomy" id="314280"/>
    <lineage>
        <taxon>Bacteria</taxon>
        <taxon>Pseudomonadati</taxon>
        <taxon>Pseudomonadota</taxon>
        <taxon>Gammaproteobacteria</taxon>
        <taxon>Vibrionales</taxon>
        <taxon>Vibrionaceae</taxon>
        <taxon>Photobacterium</taxon>
    </lineage>
</organism>
<evidence type="ECO:0000313" key="2">
    <source>
        <dbReference type="Proteomes" id="UP000003789"/>
    </source>
</evidence>